<sequence length="611" mass="68568">MSTAAQNQVNPPVFQIPDPPHEFGQDGGNFYRCYDALAEEIDEDMTKGLKEQLDGMLIFAGLFAGVNTAFLALTIPLLSAEPAEDTNALLAQNNALLMQLVTGRNDIVPADLILPSAKFSPSHNILTINTLFSLSLAFAIISSFLAVLGRQWLVCYRKRSGGGPDRQRWEQLERFLGVERWRLKPILDDALPSLLQIGLIIFCASLILYLRHLSPTISLIVGIPLYVGLAFFVGSALCTTRDRFCPFQSPLSDLLPWAARSLSSMLGQPSNRPAKSVVEHISSDSLSEESRKLLQALALQRVICTSDDPTTLLGAMANTLSIRKPAVMEKLWNEPTFQGRFRELFSNSHNGVLQLLGYSVTPETTESGRRLYCSAAAHILLTLDCEWESFQKFGQDLCHFQMTTSLIPDELVLTSSSDLIRATLGFSFLCLFFNPYILTDTELKATRNHLAVYSKAIAECSDHRCLSLHSWAVLQLQTRQLRWSSNLEGLRKAYRGEEGDFLKTLDKALKVLLEPESRDSFDCDVMLANMLRCVGRLMADERTDPISRLKRSFKLLETCETVLRSSRLPDAARQVVIRLRTSVVQFWTRKYDPKAVRDKYVVLDQFLNQNS</sequence>
<feature type="domain" description="DUF6535" evidence="2">
    <location>
        <begin position="33"/>
        <end position="211"/>
    </location>
</feature>
<proteinExistence type="predicted"/>
<dbReference type="Pfam" id="PF20153">
    <property type="entry name" value="DUF6535"/>
    <property type="match status" value="1"/>
</dbReference>
<keyword evidence="4" id="KW-1185">Reference proteome</keyword>
<dbReference type="HOGENOM" id="CLU_016402_1_0_1"/>
<reference evidence="4" key="2">
    <citation type="submission" date="2015-01" db="EMBL/GenBank/DDBJ databases">
        <title>Evolutionary Origins and Diversification of the Mycorrhizal Mutualists.</title>
        <authorList>
            <consortium name="DOE Joint Genome Institute"/>
            <consortium name="Mycorrhizal Genomics Consortium"/>
            <person name="Kohler A."/>
            <person name="Kuo A."/>
            <person name="Nagy L.G."/>
            <person name="Floudas D."/>
            <person name="Copeland A."/>
            <person name="Barry K.W."/>
            <person name="Cichocki N."/>
            <person name="Veneault-Fourrey C."/>
            <person name="LaButti K."/>
            <person name="Lindquist E.A."/>
            <person name="Lipzen A."/>
            <person name="Lundell T."/>
            <person name="Morin E."/>
            <person name="Murat C."/>
            <person name="Riley R."/>
            <person name="Ohm R."/>
            <person name="Sun H."/>
            <person name="Tunlid A."/>
            <person name="Henrissat B."/>
            <person name="Grigoriev I.V."/>
            <person name="Hibbett D.S."/>
            <person name="Martin F."/>
        </authorList>
    </citation>
    <scope>NUCLEOTIDE SEQUENCE [LARGE SCALE GENOMIC DNA]</scope>
    <source>
        <strain evidence="4">MUT 4182</strain>
    </source>
</reference>
<feature type="transmembrane region" description="Helical" evidence="1">
    <location>
        <begin position="190"/>
        <end position="210"/>
    </location>
</feature>
<feature type="transmembrane region" description="Helical" evidence="1">
    <location>
        <begin position="125"/>
        <end position="149"/>
    </location>
</feature>
<keyword evidence="1" id="KW-1133">Transmembrane helix</keyword>
<protein>
    <recommendedName>
        <fullName evidence="2">DUF6535 domain-containing protein</fullName>
    </recommendedName>
</protein>
<name>A0A0C3QA27_9AGAM</name>
<reference evidence="3 4" key="1">
    <citation type="submission" date="2014-04" db="EMBL/GenBank/DDBJ databases">
        <authorList>
            <consortium name="DOE Joint Genome Institute"/>
            <person name="Kuo A."/>
            <person name="Girlanda M."/>
            <person name="Perotto S."/>
            <person name="Kohler A."/>
            <person name="Nagy L.G."/>
            <person name="Floudas D."/>
            <person name="Copeland A."/>
            <person name="Barry K.W."/>
            <person name="Cichocki N."/>
            <person name="Veneault-Fourrey C."/>
            <person name="LaButti K."/>
            <person name="Lindquist E.A."/>
            <person name="Lipzen A."/>
            <person name="Lundell T."/>
            <person name="Morin E."/>
            <person name="Murat C."/>
            <person name="Sun H."/>
            <person name="Tunlid A."/>
            <person name="Henrissat B."/>
            <person name="Grigoriev I.V."/>
            <person name="Hibbett D.S."/>
            <person name="Martin F."/>
            <person name="Nordberg H.P."/>
            <person name="Cantor M.N."/>
            <person name="Hua S.X."/>
        </authorList>
    </citation>
    <scope>NUCLEOTIDE SEQUENCE [LARGE SCALE GENOMIC DNA]</scope>
    <source>
        <strain evidence="3 4">MUT 4182</strain>
    </source>
</reference>
<feature type="transmembrane region" description="Helical" evidence="1">
    <location>
        <begin position="55"/>
        <end position="78"/>
    </location>
</feature>
<evidence type="ECO:0000259" key="2">
    <source>
        <dbReference type="Pfam" id="PF20153"/>
    </source>
</evidence>
<gene>
    <name evidence="3" type="ORF">M407DRAFT_28767</name>
</gene>
<keyword evidence="1" id="KW-0812">Transmembrane</keyword>
<evidence type="ECO:0000313" key="4">
    <source>
        <dbReference type="Proteomes" id="UP000054248"/>
    </source>
</evidence>
<dbReference type="EMBL" id="KN823132">
    <property type="protein sequence ID" value="KIO21626.1"/>
    <property type="molecule type" value="Genomic_DNA"/>
</dbReference>
<evidence type="ECO:0000313" key="3">
    <source>
        <dbReference type="EMBL" id="KIO21626.1"/>
    </source>
</evidence>
<accession>A0A0C3QA27</accession>
<keyword evidence="1" id="KW-0472">Membrane</keyword>
<dbReference type="Proteomes" id="UP000054248">
    <property type="component" value="Unassembled WGS sequence"/>
</dbReference>
<dbReference type="OrthoDB" id="2743553at2759"/>
<feature type="transmembrane region" description="Helical" evidence="1">
    <location>
        <begin position="216"/>
        <end position="238"/>
    </location>
</feature>
<evidence type="ECO:0000256" key="1">
    <source>
        <dbReference type="SAM" id="Phobius"/>
    </source>
</evidence>
<dbReference type="InterPro" id="IPR045338">
    <property type="entry name" value="DUF6535"/>
</dbReference>
<organism evidence="3 4">
    <name type="scientific">Tulasnella calospora MUT 4182</name>
    <dbReference type="NCBI Taxonomy" id="1051891"/>
    <lineage>
        <taxon>Eukaryota</taxon>
        <taxon>Fungi</taxon>
        <taxon>Dikarya</taxon>
        <taxon>Basidiomycota</taxon>
        <taxon>Agaricomycotina</taxon>
        <taxon>Agaricomycetes</taxon>
        <taxon>Cantharellales</taxon>
        <taxon>Tulasnellaceae</taxon>
        <taxon>Tulasnella</taxon>
    </lineage>
</organism>
<dbReference type="AlphaFoldDB" id="A0A0C3QA27"/>